<reference evidence="3" key="1">
    <citation type="journal article" date="2019" name="MBio">
        <title>Virus Genomes from Deep Sea Sediments Expand the Ocean Megavirome and Support Independent Origins of Viral Gigantism.</title>
        <authorList>
            <person name="Backstrom D."/>
            <person name="Yutin N."/>
            <person name="Jorgensen S.L."/>
            <person name="Dharamshi J."/>
            <person name="Homa F."/>
            <person name="Zaremba-Niedwiedzka K."/>
            <person name="Spang A."/>
            <person name="Wolf Y.I."/>
            <person name="Koonin E.V."/>
            <person name="Ettema T.J."/>
        </authorList>
    </citation>
    <scope>NUCLEOTIDE SEQUENCE</scope>
</reference>
<evidence type="ECO:0000256" key="1">
    <source>
        <dbReference type="PROSITE-ProRule" id="PRU10141"/>
    </source>
</evidence>
<keyword evidence="3" id="KW-0808">Transferase</keyword>
<keyword evidence="3" id="KW-0418">Kinase</keyword>
<dbReference type="InterPro" id="IPR017441">
    <property type="entry name" value="Protein_kinase_ATP_BS"/>
</dbReference>
<keyword evidence="1" id="KW-0067">ATP-binding</keyword>
<dbReference type="EMBL" id="MK500327">
    <property type="protein sequence ID" value="QBK85736.1"/>
    <property type="molecule type" value="Genomic_DNA"/>
</dbReference>
<dbReference type="GO" id="GO:0005524">
    <property type="term" value="F:ATP binding"/>
    <property type="evidence" value="ECO:0007669"/>
    <property type="project" value="UniProtKB-UniRule"/>
</dbReference>
<dbReference type="PROSITE" id="PS00107">
    <property type="entry name" value="PROTEIN_KINASE_ATP"/>
    <property type="match status" value="1"/>
</dbReference>
<feature type="domain" description="Protein kinase" evidence="2">
    <location>
        <begin position="92"/>
        <end position="486"/>
    </location>
</feature>
<sequence>MESLNVPNSCHKLISRLDFSRVVKYTKQLGYNVTVHTDRKKVYSLILYSVSDMFFVLPSRIINKNIIQKRLEGIELENGEACPGNKKLMKVIDIGQRLGTGTYGSVYSALAKSKTKKGTERPGYLSEFVLKLSAIKTSSYNNLKNGWKKSHPWKIPREARELMVHYLINPLLTENICPNFIFLYHWYLCNKCTHLQIKREKRLISLDPKECIISVLEKVDGGFNQMVLRRSKNWSAGKKDKIYRVAIFQVIMALAVLQKYYAIDHYDAGFRNIFFKEISRLDNSVTYWTYILNGDTYHVPNPGYMFFLADYGLAKSLRMFGQKQPSSMMETRLYNLIGKTEVDHFQRILEEEGDITYYPNPDIPYLATDDRTFDPYYNPEVFHIQDKGLLILTKELEFYLKNGEIQDIQDYLNLVFVNETGKSAEELFNEKSDGPPVNYPEILEGLFGKWKNPPEEGICIGVYDADKPLPFNIDEYFLDILKTKIY</sequence>
<accession>A0A481YTB1</accession>
<feature type="binding site" evidence="1">
    <location>
        <position position="131"/>
    </location>
    <ligand>
        <name>ATP</name>
        <dbReference type="ChEBI" id="CHEBI:30616"/>
    </ligand>
</feature>
<evidence type="ECO:0000313" key="3">
    <source>
        <dbReference type="EMBL" id="QBK85736.1"/>
    </source>
</evidence>
<dbReference type="PROSITE" id="PS50011">
    <property type="entry name" value="PROTEIN_KINASE_DOM"/>
    <property type="match status" value="1"/>
</dbReference>
<protein>
    <submittedName>
        <fullName evidence="3">Protein kinase</fullName>
    </submittedName>
</protein>
<name>A0A481YTB1_9VIRU</name>
<dbReference type="SUPFAM" id="SSF56112">
    <property type="entry name" value="Protein kinase-like (PK-like)"/>
    <property type="match status" value="1"/>
</dbReference>
<evidence type="ECO:0000259" key="2">
    <source>
        <dbReference type="PROSITE" id="PS50011"/>
    </source>
</evidence>
<proteinExistence type="predicted"/>
<keyword evidence="1" id="KW-0547">Nucleotide-binding</keyword>
<organism evidence="3">
    <name type="scientific">Marseillevirus LCMAC101</name>
    <dbReference type="NCBI Taxonomy" id="2506602"/>
    <lineage>
        <taxon>Viruses</taxon>
        <taxon>Varidnaviria</taxon>
        <taxon>Bamfordvirae</taxon>
        <taxon>Nucleocytoviricota</taxon>
        <taxon>Megaviricetes</taxon>
        <taxon>Pimascovirales</taxon>
        <taxon>Pimascovirales incertae sedis</taxon>
        <taxon>Marseilleviridae</taxon>
    </lineage>
</organism>
<dbReference type="InterPro" id="IPR011009">
    <property type="entry name" value="Kinase-like_dom_sf"/>
</dbReference>
<dbReference type="InterPro" id="IPR000719">
    <property type="entry name" value="Prot_kinase_dom"/>
</dbReference>
<gene>
    <name evidence="3" type="ORF">LCMAC101_03310</name>
</gene>
<dbReference type="GO" id="GO:0004672">
    <property type="term" value="F:protein kinase activity"/>
    <property type="evidence" value="ECO:0007669"/>
    <property type="project" value="InterPro"/>
</dbReference>